<evidence type="ECO:0000256" key="2">
    <source>
        <dbReference type="ARBA" id="ARBA00022679"/>
    </source>
</evidence>
<dbReference type="CDD" id="cd00564">
    <property type="entry name" value="TMP_TenI"/>
    <property type="match status" value="1"/>
</dbReference>
<feature type="binding site" evidence="9">
    <location>
        <position position="69"/>
    </location>
    <ligand>
        <name>4-amino-2-methyl-5-(diphosphooxymethyl)pyrimidine</name>
        <dbReference type="ChEBI" id="CHEBI:57841"/>
    </ligand>
</feature>
<keyword evidence="2 9" id="KW-0808">Transferase</keyword>
<reference evidence="13 14" key="1">
    <citation type="submission" date="2018-12" db="EMBL/GenBank/DDBJ databases">
        <title>Legionella sp,whole genome shotgun sequence.</title>
        <authorList>
            <person name="Wu H."/>
        </authorList>
    </citation>
    <scope>NUCLEOTIDE SEQUENCE [LARGE SCALE GENOMIC DNA]</scope>
    <source>
        <strain evidence="14">km714</strain>
    </source>
</reference>
<feature type="binding site" evidence="9">
    <location>
        <begin position="186"/>
        <end position="187"/>
    </location>
    <ligand>
        <name>2-[(2R,5Z)-2-carboxy-4-methylthiazol-5(2H)-ylidene]ethyl phosphate</name>
        <dbReference type="ChEBI" id="CHEBI:62899"/>
    </ligand>
</feature>
<evidence type="ECO:0000256" key="6">
    <source>
        <dbReference type="ARBA" id="ARBA00047334"/>
    </source>
</evidence>
<dbReference type="GO" id="GO:0000287">
    <property type="term" value="F:magnesium ion binding"/>
    <property type="evidence" value="ECO:0007669"/>
    <property type="project" value="UniProtKB-UniRule"/>
</dbReference>
<dbReference type="GO" id="GO:0009229">
    <property type="term" value="P:thiamine diphosphate biosynthetic process"/>
    <property type="evidence" value="ECO:0007669"/>
    <property type="project" value="UniProtKB-UniRule"/>
</dbReference>
<feature type="binding site" evidence="9">
    <location>
        <begin position="37"/>
        <end position="41"/>
    </location>
    <ligand>
        <name>4-amino-2-methyl-5-(diphosphooxymethyl)pyrimidine</name>
        <dbReference type="ChEBI" id="CHEBI:57841"/>
    </ligand>
</feature>
<evidence type="ECO:0000256" key="8">
    <source>
        <dbReference type="ARBA" id="ARBA00047883"/>
    </source>
</evidence>
<dbReference type="InterPro" id="IPR036206">
    <property type="entry name" value="ThiamineP_synth_sf"/>
</dbReference>
<keyword evidence="3 9" id="KW-0479">Metal-binding</keyword>
<dbReference type="GO" id="GO:0005737">
    <property type="term" value="C:cytoplasm"/>
    <property type="evidence" value="ECO:0007669"/>
    <property type="project" value="TreeGrafter"/>
</dbReference>
<dbReference type="HAMAP" id="MF_00097">
    <property type="entry name" value="TMP_synthase"/>
    <property type="match status" value="1"/>
</dbReference>
<dbReference type="Gene3D" id="3.20.20.70">
    <property type="entry name" value="Aldolase class I"/>
    <property type="match status" value="1"/>
</dbReference>
<evidence type="ECO:0000256" key="7">
    <source>
        <dbReference type="ARBA" id="ARBA00047851"/>
    </source>
</evidence>
<dbReference type="InterPro" id="IPR013785">
    <property type="entry name" value="Aldolase_TIM"/>
</dbReference>
<protein>
    <recommendedName>
        <fullName evidence="9">Thiamine-phosphate synthase</fullName>
        <shortName evidence="9">TP synthase</shortName>
        <shortName evidence="9">TPS</shortName>
        <ecNumber evidence="9">2.5.1.3</ecNumber>
    </recommendedName>
    <alternativeName>
        <fullName evidence="9">Thiamine-phosphate pyrophosphorylase</fullName>
        <shortName evidence="9">TMP pyrophosphorylase</shortName>
        <shortName evidence="9">TMP-PPase</shortName>
    </alternativeName>
</protein>
<evidence type="ECO:0000256" key="11">
    <source>
        <dbReference type="RuleBase" id="RU004253"/>
    </source>
</evidence>
<dbReference type="GO" id="GO:0009228">
    <property type="term" value="P:thiamine biosynthetic process"/>
    <property type="evidence" value="ECO:0007669"/>
    <property type="project" value="UniProtKB-KW"/>
</dbReference>
<comment type="function">
    <text evidence="9">Condenses 4-methyl-5-(beta-hydroxyethyl)thiazole monophosphate (THZ-P) and 2-methyl-4-amino-5-hydroxymethyl pyrimidine pyrophosphate (HMP-PP) to form thiamine monophosphate (TMP).</text>
</comment>
<feature type="binding site" evidence="9">
    <location>
        <begin position="135"/>
        <end position="137"/>
    </location>
    <ligand>
        <name>2-[(2R,5Z)-2-carboxy-4-methylthiazol-5(2H)-ylidene]ethyl phosphate</name>
        <dbReference type="ChEBI" id="CHEBI:62899"/>
    </ligand>
</feature>
<feature type="binding site" evidence="9">
    <location>
        <position position="70"/>
    </location>
    <ligand>
        <name>Mg(2+)</name>
        <dbReference type="ChEBI" id="CHEBI:18420"/>
    </ligand>
</feature>
<comment type="catalytic activity">
    <reaction evidence="7 9 10">
        <text>2-(2-carboxy-4-methylthiazol-5-yl)ethyl phosphate + 4-amino-2-methyl-5-(diphosphooxymethyl)pyrimidine + 2 H(+) = thiamine phosphate + CO2 + diphosphate</text>
        <dbReference type="Rhea" id="RHEA:47848"/>
        <dbReference type="ChEBI" id="CHEBI:15378"/>
        <dbReference type="ChEBI" id="CHEBI:16526"/>
        <dbReference type="ChEBI" id="CHEBI:33019"/>
        <dbReference type="ChEBI" id="CHEBI:37575"/>
        <dbReference type="ChEBI" id="CHEBI:57841"/>
        <dbReference type="ChEBI" id="CHEBI:62890"/>
        <dbReference type="EC" id="2.5.1.3"/>
    </reaction>
</comment>
<feature type="binding site" evidence="9">
    <location>
        <position position="108"/>
    </location>
    <ligand>
        <name>4-amino-2-methyl-5-(diphosphooxymethyl)pyrimidine</name>
        <dbReference type="ChEBI" id="CHEBI:57841"/>
    </ligand>
</feature>
<comment type="pathway">
    <text evidence="1 9 11">Cofactor biosynthesis; thiamine diphosphate biosynthesis; thiamine phosphate from 4-amino-2-methyl-5-diphosphomethylpyrimidine and 4-methyl-5-(2-phosphoethyl)-thiazole: step 1/1.</text>
</comment>
<dbReference type="PANTHER" id="PTHR20857:SF23">
    <property type="entry name" value="THIAMINE BIOSYNTHETIC BIFUNCTIONAL ENZYME"/>
    <property type="match status" value="1"/>
</dbReference>
<accession>A0A433JIA2</accession>
<dbReference type="Pfam" id="PF02581">
    <property type="entry name" value="TMP-TENI"/>
    <property type="match status" value="1"/>
</dbReference>
<dbReference type="AlphaFoldDB" id="A0A433JIA2"/>
<feature type="binding site" evidence="9">
    <location>
        <position position="166"/>
    </location>
    <ligand>
        <name>2-[(2R,5Z)-2-carboxy-4-methylthiazol-5(2H)-ylidene]ethyl phosphate</name>
        <dbReference type="ChEBI" id="CHEBI:62899"/>
    </ligand>
</feature>
<evidence type="ECO:0000313" key="13">
    <source>
        <dbReference type="EMBL" id="RUQ85008.1"/>
    </source>
</evidence>
<keyword evidence="5 9" id="KW-0784">Thiamine biosynthesis</keyword>
<dbReference type="GO" id="GO:0004789">
    <property type="term" value="F:thiamine-phosphate diphosphorylase activity"/>
    <property type="evidence" value="ECO:0007669"/>
    <property type="project" value="UniProtKB-UniRule"/>
</dbReference>
<dbReference type="NCBIfam" id="TIGR00693">
    <property type="entry name" value="thiE"/>
    <property type="match status" value="1"/>
</dbReference>
<evidence type="ECO:0000256" key="9">
    <source>
        <dbReference type="HAMAP-Rule" id="MF_00097"/>
    </source>
</evidence>
<dbReference type="RefSeq" id="WP_127032343.1">
    <property type="nucleotide sequence ID" value="NZ_RZGR01000023.1"/>
</dbReference>
<keyword evidence="14" id="KW-1185">Reference proteome</keyword>
<evidence type="ECO:0000256" key="1">
    <source>
        <dbReference type="ARBA" id="ARBA00005165"/>
    </source>
</evidence>
<feature type="domain" description="Thiamine phosphate synthase/TenI" evidence="12">
    <location>
        <begin position="7"/>
        <end position="189"/>
    </location>
</feature>
<proteinExistence type="inferred from homology"/>
<gene>
    <name evidence="9 13" type="primary">thiE</name>
    <name evidence="13" type="ORF">EKM59_08080</name>
</gene>
<sequence length="208" mass="22266">MIATFKLCLVTNFHGYSEESYLKLICEAVAGGVSMVQLRDKSSRQHETYHWGMAIKRALQPFSVPLIVNDSIDLAIAIGADGVHLGQADASPVIARERLGVEKIIGLSIETFAQLEYANTLDCIDYVAASAVFPSATKPDCKTTWGLEGLRFIVDNSKHPVIAIGGIGLGNAQDVIKQGVAGIAVVSALHQPDSYQAAADLLETINDQ</sequence>
<feature type="binding site" evidence="9">
    <location>
        <position position="138"/>
    </location>
    <ligand>
        <name>4-amino-2-methyl-5-(diphosphooxymethyl)pyrimidine</name>
        <dbReference type="ChEBI" id="CHEBI:57841"/>
    </ligand>
</feature>
<name>A0A433JIA2_9GAMM</name>
<comment type="cofactor">
    <cofactor evidence="9">
        <name>Mg(2+)</name>
        <dbReference type="ChEBI" id="CHEBI:18420"/>
    </cofactor>
    <text evidence="9">Binds 1 Mg(2+) ion per subunit.</text>
</comment>
<comment type="catalytic activity">
    <reaction evidence="8 9 10">
        <text>2-[(2R,5Z)-2-carboxy-4-methylthiazol-5(2H)-ylidene]ethyl phosphate + 4-amino-2-methyl-5-(diphosphooxymethyl)pyrimidine + 2 H(+) = thiamine phosphate + CO2 + diphosphate</text>
        <dbReference type="Rhea" id="RHEA:47844"/>
        <dbReference type="ChEBI" id="CHEBI:15378"/>
        <dbReference type="ChEBI" id="CHEBI:16526"/>
        <dbReference type="ChEBI" id="CHEBI:33019"/>
        <dbReference type="ChEBI" id="CHEBI:37575"/>
        <dbReference type="ChEBI" id="CHEBI:57841"/>
        <dbReference type="ChEBI" id="CHEBI:62899"/>
        <dbReference type="EC" id="2.5.1.3"/>
    </reaction>
</comment>
<comment type="caution">
    <text evidence="13">The sequence shown here is derived from an EMBL/GenBank/DDBJ whole genome shotgun (WGS) entry which is preliminary data.</text>
</comment>
<dbReference type="EC" id="2.5.1.3" evidence="9"/>
<evidence type="ECO:0000256" key="4">
    <source>
        <dbReference type="ARBA" id="ARBA00022842"/>
    </source>
</evidence>
<evidence type="ECO:0000256" key="10">
    <source>
        <dbReference type="RuleBase" id="RU003826"/>
    </source>
</evidence>
<dbReference type="OrthoDB" id="9810880at2"/>
<evidence type="ECO:0000259" key="12">
    <source>
        <dbReference type="Pfam" id="PF02581"/>
    </source>
</evidence>
<dbReference type="InterPro" id="IPR022998">
    <property type="entry name" value="ThiamineP_synth_TenI"/>
</dbReference>
<dbReference type="PANTHER" id="PTHR20857">
    <property type="entry name" value="THIAMINE-PHOSPHATE PYROPHOSPHORYLASE"/>
    <property type="match status" value="1"/>
</dbReference>
<dbReference type="SUPFAM" id="SSF51391">
    <property type="entry name" value="Thiamin phosphate synthase"/>
    <property type="match status" value="1"/>
</dbReference>
<organism evidence="13 14">
    <name type="scientific">Legionella septentrionalis</name>
    <dbReference type="NCBI Taxonomy" id="2498109"/>
    <lineage>
        <taxon>Bacteria</taxon>
        <taxon>Pseudomonadati</taxon>
        <taxon>Pseudomonadota</taxon>
        <taxon>Gammaproteobacteria</taxon>
        <taxon>Legionellales</taxon>
        <taxon>Legionellaceae</taxon>
        <taxon>Legionella</taxon>
    </lineage>
</organism>
<dbReference type="InterPro" id="IPR034291">
    <property type="entry name" value="TMP_synthase"/>
</dbReference>
<evidence type="ECO:0000256" key="5">
    <source>
        <dbReference type="ARBA" id="ARBA00022977"/>
    </source>
</evidence>
<comment type="catalytic activity">
    <reaction evidence="6 9 10">
        <text>4-methyl-5-(2-phosphooxyethyl)-thiazole + 4-amino-2-methyl-5-(diphosphooxymethyl)pyrimidine + H(+) = thiamine phosphate + diphosphate</text>
        <dbReference type="Rhea" id="RHEA:22328"/>
        <dbReference type="ChEBI" id="CHEBI:15378"/>
        <dbReference type="ChEBI" id="CHEBI:33019"/>
        <dbReference type="ChEBI" id="CHEBI:37575"/>
        <dbReference type="ChEBI" id="CHEBI:57841"/>
        <dbReference type="ChEBI" id="CHEBI:58296"/>
        <dbReference type="EC" id="2.5.1.3"/>
    </reaction>
</comment>
<dbReference type="EMBL" id="RZGR01000023">
    <property type="protein sequence ID" value="RUQ85008.1"/>
    <property type="molecule type" value="Genomic_DNA"/>
</dbReference>
<feature type="binding site" evidence="9">
    <location>
        <position position="89"/>
    </location>
    <ligand>
        <name>Mg(2+)</name>
        <dbReference type="ChEBI" id="CHEBI:18420"/>
    </ligand>
</feature>
<evidence type="ECO:0000313" key="14">
    <source>
        <dbReference type="Proteomes" id="UP000288012"/>
    </source>
</evidence>
<keyword evidence="4 9" id="KW-0460">Magnesium</keyword>
<comment type="similarity">
    <text evidence="9 10">Belongs to the thiamine-phosphate synthase family.</text>
</comment>
<dbReference type="UniPathway" id="UPA00060">
    <property type="reaction ID" value="UER00141"/>
</dbReference>
<dbReference type="Proteomes" id="UP000288012">
    <property type="component" value="Unassembled WGS sequence"/>
</dbReference>
<evidence type="ECO:0000256" key="3">
    <source>
        <dbReference type="ARBA" id="ARBA00022723"/>
    </source>
</evidence>